<reference evidence="1" key="1">
    <citation type="submission" date="2021-06" db="EMBL/GenBank/DDBJ databases">
        <authorList>
            <person name="Kallberg Y."/>
            <person name="Tangrot J."/>
            <person name="Rosling A."/>
        </authorList>
    </citation>
    <scope>NUCLEOTIDE SEQUENCE</scope>
    <source>
        <strain evidence="1">MA461A</strain>
    </source>
</reference>
<sequence length="103" mass="11529">APQSISNTTCPPDMSLMPVIKPLLNLSNQAIFTKVLLYMKKDPTVFNCTPFEPIVSMAPEFFSQKCDPQFLDQNIPSSISSASILKHVSFHGLLGIWLFTLWL</sequence>
<feature type="non-terminal residue" evidence="1">
    <location>
        <position position="103"/>
    </location>
</feature>
<evidence type="ECO:0000313" key="1">
    <source>
        <dbReference type="EMBL" id="CAG8840611.1"/>
    </source>
</evidence>
<organism evidence="1 2">
    <name type="scientific">Racocetra persica</name>
    <dbReference type="NCBI Taxonomy" id="160502"/>
    <lineage>
        <taxon>Eukaryota</taxon>
        <taxon>Fungi</taxon>
        <taxon>Fungi incertae sedis</taxon>
        <taxon>Mucoromycota</taxon>
        <taxon>Glomeromycotina</taxon>
        <taxon>Glomeromycetes</taxon>
        <taxon>Diversisporales</taxon>
        <taxon>Gigasporaceae</taxon>
        <taxon>Racocetra</taxon>
    </lineage>
</organism>
<evidence type="ECO:0000313" key="2">
    <source>
        <dbReference type="Proteomes" id="UP000789920"/>
    </source>
</evidence>
<dbReference type="Proteomes" id="UP000789920">
    <property type="component" value="Unassembled WGS sequence"/>
</dbReference>
<keyword evidence="2" id="KW-1185">Reference proteome</keyword>
<accession>A0ACA9SI52</accession>
<name>A0ACA9SI52_9GLOM</name>
<dbReference type="EMBL" id="CAJVQC010127236">
    <property type="protein sequence ID" value="CAG8840611.1"/>
    <property type="molecule type" value="Genomic_DNA"/>
</dbReference>
<feature type="non-terminal residue" evidence="1">
    <location>
        <position position="1"/>
    </location>
</feature>
<comment type="caution">
    <text evidence="1">The sequence shown here is derived from an EMBL/GenBank/DDBJ whole genome shotgun (WGS) entry which is preliminary data.</text>
</comment>
<proteinExistence type="predicted"/>
<gene>
    <name evidence="1" type="ORF">RPERSI_LOCUS31500</name>
</gene>
<protein>
    <submittedName>
        <fullName evidence="1">1463_t:CDS:1</fullName>
    </submittedName>
</protein>